<keyword evidence="1" id="KW-1133">Transmembrane helix</keyword>
<comment type="caution">
    <text evidence="2">The sequence shown here is derived from an EMBL/GenBank/DDBJ whole genome shotgun (WGS) entry which is preliminary data.</text>
</comment>
<sequence length="527" mass="61115">MELRERLKEFLESVREYLGQNRKKAVIGGVAAVLLLATGAGVVVWKKTTPPRQGVVEEVGDKVTVVTPEGVEVSFNKTLPPGVEEPYCDCLANELRPPEDWLPTRFSKSIWATRDLPTPEEIKVYQERKLKEGLKPQNSKEDLMSDVLEPDPNHDVVRFFREKVDVNMILAHYDPQTYVDRIRFEYLGPDYYKGPIPGSRVEEALMERYALVKADLPNAWSPEFLRRSNGRPLAEAPDAYDPEMELLWDQLSPSEQYASYLNFDKASFQGVILLDYKLDEKGHLKEFTFRPVGRREGFRVHISNPIESFIMNRFWTGYPGYDKNTVAMLPANKANEQYLQDLIRYRQPVWIHLNDDFVRKTPLKLEFWKTHEDFLRIYDPADNKVVMEATIPRADNPKAFVQVYYGGDFVFELSEEAMLYPGMFASVMGKEAQPQLFEEKLEKDPSLVEQQKKYEDEVVWADRRDGRVQYVYRYSNRDLLTLISPPFTGIKEYTGPIKNPYENNPAWKENPKSFALYHGFLFSGGIQ</sequence>
<keyword evidence="1" id="KW-0472">Membrane</keyword>
<evidence type="ECO:0000313" key="3">
    <source>
        <dbReference type="Proteomes" id="UP000244016"/>
    </source>
</evidence>
<accession>A0A2T5GA74</accession>
<feature type="transmembrane region" description="Helical" evidence="1">
    <location>
        <begin position="25"/>
        <end position="45"/>
    </location>
</feature>
<keyword evidence="1" id="KW-0812">Transmembrane</keyword>
<proteinExistence type="predicted"/>
<organism evidence="2 3">
    <name type="scientific">Brockia lithotrophica</name>
    <dbReference type="NCBI Taxonomy" id="933949"/>
    <lineage>
        <taxon>Bacteria</taxon>
        <taxon>Bacillati</taxon>
        <taxon>Bacillota</taxon>
        <taxon>Bacilli</taxon>
        <taxon>Bacillales</taxon>
        <taxon>Bacillales Family X. Incertae Sedis</taxon>
        <taxon>Brockia</taxon>
    </lineage>
</organism>
<dbReference type="AlphaFoldDB" id="A0A2T5GA74"/>
<protein>
    <submittedName>
        <fullName evidence="2">Uncharacterized protein</fullName>
    </submittedName>
</protein>
<name>A0A2T5GA74_9BACL</name>
<dbReference type="EMBL" id="PEBW01000001">
    <property type="protein sequence ID" value="PTQ53086.1"/>
    <property type="molecule type" value="Genomic_DNA"/>
</dbReference>
<gene>
    <name evidence="2" type="ORF">BLITH_0166</name>
</gene>
<evidence type="ECO:0000313" key="2">
    <source>
        <dbReference type="EMBL" id="PTQ53086.1"/>
    </source>
</evidence>
<dbReference type="Proteomes" id="UP000244016">
    <property type="component" value="Unassembled WGS sequence"/>
</dbReference>
<evidence type="ECO:0000256" key="1">
    <source>
        <dbReference type="SAM" id="Phobius"/>
    </source>
</evidence>
<reference evidence="2 3" key="1">
    <citation type="submission" date="2017-08" db="EMBL/GenBank/DDBJ databases">
        <title>Burning lignite coal seam in the remote Altai Mountains harbors a hydrogen-driven thermophilic microbial community.</title>
        <authorList>
            <person name="Kadnikov V.V."/>
            <person name="Mardanov A.V."/>
            <person name="Ivasenko D."/>
            <person name="Beletsky A.V."/>
            <person name="Karnachuk O.V."/>
            <person name="Ravin N.V."/>
        </authorList>
    </citation>
    <scope>NUCLEOTIDE SEQUENCE [LARGE SCALE GENOMIC DNA]</scope>
    <source>
        <strain evidence="2">AL31</strain>
    </source>
</reference>